<dbReference type="PANTHER" id="PTHR36251:SF2">
    <property type="entry name" value="GIFSY-2 PROPHAGE HOST SPECIFICITY PROTEIN J, PHAGE LAMBDA"/>
    <property type="match status" value="1"/>
</dbReference>
<dbReference type="EMBL" id="KR296690">
    <property type="protein sequence ID" value="AKJ74015.1"/>
    <property type="molecule type" value="Genomic_DNA"/>
</dbReference>
<sequence length="221" mass="24725">MIKNMITGSKGGSSKPHTPVEMEDNLISINRIRILLAVSDGEVDPDFSLKDLYFDDVPVINQDGSLNFQNVKAEFRPGTQTQDYIQGFTDTASEITVARDLTAATPYIISVTNKNLSAIRIKILMPRGVTQEDNGDLTGVRVEYAVDMAVDGAEYKEVLHDVIEGKTMSGYDRSRRIDLPVFNDRVLLRVRRLTDSTSARVTDLIKMQSYAEVVDAKFRYP</sequence>
<protein>
    <submittedName>
        <fullName evidence="3">Tail protein</fullName>
    </submittedName>
</protein>
<name>A0A0N7CDB7_9CAUD</name>
<dbReference type="InterPro" id="IPR055385">
    <property type="entry name" value="GpJ_HDII-ins2"/>
</dbReference>
<feature type="domain" description="Tip attachment protein J HDII-ins2" evidence="2">
    <location>
        <begin position="92"/>
        <end position="216"/>
    </location>
</feature>
<dbReference type="KEGG" id="vg:26794553"/>
<evidence type="ECO:0000313" key="4">
    <source>
        <dbReference type="Proteomes" id="UP000202469"/>
    </source>
</evidence>
<organism evidence="3 4">
    <name type="scientific">Salmonella phage 36</name>
    <dbReference type="NCBI Taxonomy" id="1654889"/>
    <lineage>
        <taxon>Viruses</taxon>
        <taxon>Duplodnaviria</taxon>
        <taxon>Heunggongvirae</taxon>
        <taxon>Uroviricota</taxon>
        <taxon>Caudoviricetes</taxon>
        <taxon>Drexlerviridae</taxon>
        <taxon>Tempevirinae</taxon>
        <taxon>Tlsvirus</taxon>
        <taxon>Tlsvirus tv36</taxon>
    </lineage>
</organism>
<dbReference type="Pfam" id="PF24801">
    <property type="entry name" value="FNIII-A_GpJ"/>
    <property type="match status" value="1"/>
</dbReference>
<dbReference type="InterPro" id="IPR053171">
    <property type="entry name" value="Viral_Tip_Attach_Protein"/>
</dbReference>
<dbReference type="Proteomes" id="UP000202469">
    <property type="component" value="Genome"/>
</dbReference>
<proteinExistence type="predicted"/>
<feature type="region of interest" description="Disordered" evidence="1">
    <location>
        <begin position="1"/>
        <end position="20"/>
    </location>
</feature>
<accession>A0A0N7CDB7</accession>
<evidence type="ECO:0000256" key="1">
    <source>
        <dbReference type="SAM" id="MobiDB-lite"/>
    </source>
</evidence>
<dbReference type="RefSeq" id="YP_009223465.1">
    <property type="nucleotide sequence ID" value="NC_029071.1"/>
</dbReference>
<evidence type="ECO:0000259" key="2">
    <source>
        <dbReference type="Pfam" id="PF24801"/>
    </source>
</evidence>
<dbReference type="PANTHER" id="PTHR36251">
    <property type="entry name" value="FELS-1 PROPHAGE HOST SPECIFICITY PROTEIN-RELATED"/>
    <property type="match status" value="1"/>
</dbReference>
<reference evidence="3 4" key="1">
    <citation type="journal article" date="2016" name="Virus Genes">
        <title>Genomic characterization of Salmonella bacteriophages isolated from India.</title>
        <authorList>
            <person name="Karpe Y.A."/>
            <person name="Kanade G.D."/>
            <person name="Pingale K.D."/>
            <person name="Arankalle V.A."/>
            <person name="Banerjee K."/>
        </authorList>
    </citation>
    <scope>NUCLEOTIDE SEQUENCE [LARGE SCALE GENOMIC DNA]</scope>
</reference>
<gene>
    <name evidence="3" type="ORF">SP36_43</name>
</gene>
<dbReference type="OrthoDB" id="34218at10239"/>
<evidence type="ECO:0000313" key="3">
    <source>
        <dbReference type="EMBL" id="AKJ74015.1"/>
    </source>
</evidence>
<dbReference type="GeneID" id="26794553"/>